<dbReference type="Proteomes" id="UP001056120">
    <property type="component" value="Linkage Group LG12"/>
</dbReference>
<accession>A0ACB9HNS6</accession>
<name>A0ACB9HNS6_9ASTR</name>
<reference evidence="1 2" key="2">
    <citation type="journal article" date="2022" name="Mol. Ecol. Resour.">
        <title>The genomes of chicory, endive, great burdock and yacon provide insights into Asteraceae paleo-polyploidization history and plant inulin production.</title>
        <authorList>
            <person name="Fan W."/>
            <person name="Wang S."/>
            <person name="Wang H."/>
            <person name="Wang A."/>
            <person name="Jiang F."/>
            <person name="Liu H."/>
            <person name="Zhao H."/>
            <person name="Xu D."/>
            <person name="Zhang Y."/>
        </authorList>
    </citation>
    <scope>NUCLEOTIDE SEQUENCE [LARGE SCALE GENOMIC DNA]</scope>
    <source>
        <strain evidence="2">cv. Yunnan</strain>
        <tissue evidence="1">Leaves</tissue>
    </source>
</reference>
<dbReference type="EMBL" id="CM042029">
    <property type="protein sequence ID" value="KAI3796968.1"/>
    <property type="molecule type" value="Genomic_DNA"/>
</dbReference>
<protein>
    <submittedName>
        <fullName evidence="1">Uncharacterized protein</fullName>
    </submittedName>
</protein>
<proteinExistence type="predicted"/>
<keyword evidence="2" id="KW-1185">Reference proteome</keyword>
<sequence>MLSHNKNCLRQRDTTLLVESSNKVQSIENRSPPRPDLLFDTQNTIVASSLEKNYNIFGNRTISMAINNDVLRIELRMHLCFLKTLPTTSKPYLKPETTALKSSVKPKSTALTPPLQTTYSPPPPISIVVSTDEQPSSTNKIVVAKIISPIIPSSYAPLLAKKRRKLILNDDEEDDVFYYNTDKPYDNQGNQQEGDSNEGTRKELVLFENPETINGDELAKKL</sequence>
<gene>
    <name evidence="1" type="ORF">L1987_39655</name>
</gene>
<comment type="caution">
    <text evidence="1">The sequence shown here is derived from an EMBL/GenBank/DDBJ whole genome shotgun (WGS) entry which is preliminary data.</text>
</comment>
<reference evidence="2" key="1">
    <citation type="journal article" date="2022" name="Mol. Ecol. Resour.">
        <title>The genomes of chicory, endive, great burdock and yacon provide insights into Asteraceae palaeo-polyploidization history and plant inulin production.</title>
        <authorList>
            <person name="Fan W."/>
            <person name="Wang S."/>
            <person name="Wang H."/>
            <person name="Wang A."/>
            <person name="Jiang F."/>
            <person name="Liu H."/>
            <person name="Zhao H."/>
            <person name="Xu D."/>
            <person name="Zhang Y."/>
        </authorList>
    </citation>
    <scope>NUCLEOTIDE SEQUENCE [LARGE SCALE GENOMIC DNA]</scope>
    <source>
        <strain evidence="2">cv. Yunnan</strain>
    </source>
</reference>
<organism evidence="1 2">
    <name type="scientific">Smallanthus sonchifolius</name>
    <dbReference type="NCBI Taxonomy" id="185202"/>
    <lineage>
        <taxon>Eukaryota</taxon>
        <taxon>Viridiplantae</taxon>
        <taxon>Streptophyta</taxon>
        <taxon>Embryophyta</taxon>
        <taxon>Tracheophyta</taxon>
        <taxon>Spermatophyta</taxon>
        <taxon>Magnoliopsida</taxon>
        <taxon>eudicotyledons</taxon>
        <taxon>Gunneridae</taxon>
        <taxon>Pentapetalae</taxon>
        <taxon>asterids</taxon>
        <taxon>campanulids</taxon>
        <taxon>Asterales</taxon>
        <taxon>Asteraceae</taxon>
        <taxon>Asteroideae</taxon>
        <taxon>Heliantheae alliance</taxon>
        <taxon>Millerieae</taxon>
        <taxon>Smallanthus</taxon>
    </lineage>
</organism>
<evidence type="ECO:0000313" key="2">
    <source>
        <dbReference type="Proteomes" id="UP001056120"/>
    </source>
</evidence>
<evidence type="ECO:0000313" key="1">
    <source>
        <dbReference type="EMBL" id="KAI3796968.1"/>
    </source>
</evidence>